<evidence type="ECO:0008006" key="3">
    <source>
        <dbReference type="Google" id="ProtNLM"/>
    </source>
</evidence>
<name>A0A5C7AYR0_9FLAO</name>
<protein>
    <recommendedName>
        <fullName evidence="3">Nicotinate-nucleotide adenylyltransferase</fullName>
    </recommendedName>
</protein>
<dbReference type="Proteomes" id="UP000321734">
    <property type="component" value="Unassembled WGS sequence"/>
</dbReference>
<dbReference type="RefSeq" id="WP_146889593.1">
    <property type="nucleotide sequence ID" value="NZ_VORX01000001.1"/>
</dbReference>
<organism evidence="1 2">
    <name type="scientific">Gelidibacter salicanalis</name>
    <dbReference type="NCBI Taxonomy" id="291193"/>
    <lineage>
        <taxon>Bacteria</taxon>
        <taxon>Pseudomonadati</taxon>
        <taxon>Bacteroidota</taxon>
        <taxon>Flavobacteriia</taxon>
        <taxon>Flavobacteriales</taxon>
        <taxon>Flavobacteriaceae</taxon>
        <taxon>Gelidibacter</taxon>
    </lineage>
</organism>
<dbReference type="AlphaFoldDB" id="A0A5C7AYR0"/>
<keyword evidence="2" id="KW-1185">Reference proteome</keyword>
<evidence type="ECO:0000313" key="1">
    <source>
        <dbReference type="EMBL" id="TXE10842.1"/>
    </source>
</evidence>
<dbReference type="Gene3D" id="3.10.450.360">
    <property type="match status" value="1"/>
</dbReference>
<proteinExistence type="predicted"/>
<comment type="caution">
    <text evidence="1">The sequence shown here is derived from an EMBL/GenBank/DDBJ whole genome shotgun (WGS) entry which is preliminary data.</text>
</comment>
<dbReference type="SUPFAM" id="SSF160574">
    <property type="entry name" value="BT0923-like"/>
    <property type="match status" value="1"/>
</dbReference>
<sequence>MKTLMIGLCLGLTSLMYSQNFTKMANDANPGNEVALKEVVVSSLKNAHYFNLVNDPTAPSQAKHLEYEVGKYDIKSATVYSKNINNYEVKFESNYGSILASFSGEGELLNSNEKFEGIRLPEVVRISLRDTYPDWRLNTTEYRVKYNLNKDIKRLYEVQLIKDGQKMNLKVDCNGLILNPKNL</sequence>
<reference evidence="1 2" key="1">
    <citation type="submission" date="2019-08" db="EMBL/GenBank/DDBJ databases">
        <title>Genome sequence of Gelidibacter salicanalis IC162T.</title>
        <authorList>
            <person name="Bowman J.P."/>
        </authorList>
    </citation>
    <scope>NUCLEOTIDE SEQUENCE [LARGE SCALE GENOMIC DNA]</scope>
    <source>
        <strain evidence="1 2">IC162</strain>
    </source>
</reference>
<accession>A0A5C7AYR0</accession>
<dbReference type="OrthoDB" id="668160at2"/>
<dbReference type="EMBL" id="VORX01000001">
    <property type="protein sequence ID" value="TXE10842.1"/>
    <property type="molecule type" value="Genomic_DNA"/>
</dbReference>
<gene>
    <name evidence="1" type="ORF">ES711_02770</name>
</gene>
<evidence type="ECO:0000313" key="2">
    <source>
        <dbReference type="Proteomes" id="UP000321734"/>
    </source>
</evidence>